<dbReference type="KEGG" id="lak:106180871"/>
<name>A0A1S3KCZ3_LINAN</name>
<proteinExistence type="inferred from homology"/>
<keyword evidence="3 9" id="KW-0689">Ribosomal protein</keyword>
<dbReference type="FunCoup" id="A0A1S3KCZ3">
    <property type="interactions" value="831"/>
</dbReference>
<dbReference type="GO" id="GO:0005762">
    <property type="term" value="C:mitochondrial large ribosomal subunit"/>
    <property type="evidence" value="ECO:0007669"/>
    <property type="project" value="TreeGrafter"/>
</dbReference>
<dbReference type="Pfam" id="PF05047">
    <property type="entry name" value="L51_S25_CI-B8"/>
    <property type="match status" value="1"/>
</dbReference>
<dbReference type="STRING" id="7574.A0A1S3KCZ3"/>
<evidence type="ECO:0000313" key="8">
    <source>
        <dbReference type="Proteomes" id="UP000085678"/>
    </source>
</evidence>
<reference evidence="9" key="1">
    <citation type="submission" date="2025-08" db="UniProtKB">
        <authorList>
            <consortium name="RefSeq"/>
        </authorList>
    </citation>
    <scope>IDENTIFICATION</scope>
    <source>
        <tissue evidence="9">Gonads</tissue>
    </source>
</reference>
<evidence type="ECO:0000256" key="2">
    <source>
        <dbReference type="ARBA" id="ARBA00006073"/>
    </source>
</evidence>
<comment type="similarity">
    <text evidence="2">Belongs to the mitochondrion-specific ribosomal protein mL43 family.</text>
</comment>
<protein>
    <recommendedName>
        <fullName evidence="6">Large ribosomal subunit protein mL43</fullName>
    </recommendedName>
</protein>
<dbReference type="InParanoid" id="A0A1S3KCZ3"/>
<keyword evidence="8" id="KW-1185">Reference proteome</keyword>
<dbReference type="PANTHER" id="PTHR21396:SF2">
    <property type="entry name" value="LARGE RIBOSOMAL SUBUNIT PROTEIN ML43"/>
    <property type="match status" value="1"/>
</dbReference>
<evidence type="ECO:0000256" key="6">
    <source>
        <dbReference type="ARBA" id="ARBA00035188"/>
    </source>
</evidence>
<dbReference type="OrthoDB" id="88at2759"/>
<dbReference type="InterPro" id="IPR036249">
    <property type="entry name" value="Thioredoxin-like_sf"/>
</dbReference>
<gene>
    <name evidence="9" type="primary">LOC106180871</name>
</gene>
<dbReference type="PANTHER" id="PTHR21396">
    <property type="entry name" value="39S RIBOSOMAL PROTEIN L43"/>
    <property type="match status" value="1"/>
</dbReference>
<dbReference type="OMA" id="ISKWIDL"/>
<dbReference type="AlphaFoldDB" id="A0A1S3KCZ3"/>
<dbReference type="Proteomes" id="UP000085678">
    <property type="component" value="Unplaced"/>
</dbReference>
<organism evidence="8 9">
    <name type="scientific">Lingula anatina</name>
    <name type="common">Brachiopod</name>
    <name type="synonym">Lingula unguis</name>
    <dbReference type="NCBI Taxonomy" id="7574"/>
    <lineage>
        <taxon>Eukaryota</taxon>
        <taxon>Metazoa</taxon>
        <taxon>Spiralia</taxon>
        <taxon>Lophotrochozoa</taxon>
        <taxon>Brachiopoda</taxon>
        <taxon>Linguliformea</taxon>
        <taxon>Lingulata</taxon>
        <taxon>Lingulida</taxon>
        <taxon>Linguloidea</taxon>
        <taxon>Lingulidae</taxon>
        <taxon>Lingula</taxon>
    </lineage>
</organism>
<feature type="domain" description="Ribosomal protein/NADH dehydrogenase" evidence="7">
    <location>
        <begin position="34"/>
        <end position="107"/>
    </location>
</feature>
<evidence type="ECO:0000256" key="5">
    <source>
        <dbReference type="ARBA" id="ARBA00023274"/>
    </source>
</evidence>
<dbReference type="RefSeq" id="XP_013420498.1">
    <property type="nucleotide sequence ID" value="XM_013565044.1"/>
</dbReference>
<evidence type="ECO:0000256" key="4">
    <source>
        <dbReference type="ARBA" id="ARBA00023128"/>
    </source>
</evidence>
<dbReference type="GeneID" id="106180871"/>
<dbReference type="SUPFAM" id="SSF52833">
    <property type="entry name" value="Thioredoxin-like"/>
    <property type="match status" value="1"/>
</dbReference>
<accession>A0A1S3KCZ3</accession>
<evidence type="ECO:0000313" key="9">
    <source>
        <dbReference type="RefSeq" id="XP_013420498.1"/>
    </source>
</evidence>
<dbReference type="Gene3D" id="3.40.30.10">
    <property type="entry name" value="Glutaredoxin"/>
    <property type="match status" value="1"/>
</dbReference>
<sequence>MAGRIPSGFIKSALHNGVGRYVNQCQRITLKFCKEHGDSRGMRDFIEQELLDFTRSNPGVVMYLQPRRHRKPVIVAEYLNGYKENLYVPNYPKDEICKWVEHLRCKQGMTPMRLRKYQHTDNPSIQGIWNPFTNKDPSANVTTYPNPNVRVSAPESATDRLLKLAQELREKDN</sequence>
<evidence type="ECO:0000256" key="1">
    <source>
        <dbReference type="ARBA" id="ARBA00004173"/>
    </source>
</evidence>
<dbReference type="GO" id="GO:0032543">
    <property type="term" value="P:mitochondrial translation"/>
    <property type="evidence" value="ECO:0007669"/>
    <property type="project" value="InterPro"/>
</dbReference>
<dbReference type="InterPro" id="IPR039927">
    <property type="entry name" value="Ribosomal_mL43"/>
</dbReference>
<evidence type="ECO:0000256" key="3">
    <source>
        <dbReference type="ARBA" id="ARBA00022980"/>
    </source>
</evidence>
<dbReference type="InterPro" id="IPR007741">
    <property type="entry name" value="Ribosomal_mL43/mS25/NADH_DH"/>
</dbReference>
<keyword evidence="4" id="KW-0496">Mitochondrion</keyword>
<dbReference type="SMART" id="SM00916">
    <property type="entry name" value="L51_S25_CI-B8"/>
    <property type="match status" value="1"/>
</dbReference>
<comment type="subcellular location">
    <subcellularLocation>
        <location evidence="1">Mitochondrion</location>
    </subcellularLocation>
</comment>
<dbReference type="GO" id="GO:0003735">
    <property type="term" value="F:structural constituent of ribosome"/>
    <property type="evidence" value="ECO:0007669"/>
    <property type="project" value="InterPro"/>
</dbReference>
<evidence type="ECO:0000259" key="7">
    <source>
        <dbReference type="SMART" id="SM00916"/>
    </source>
</evidence>
<keyword evidence="5" id="KW-0687">Ribonucleoprotein</keyword>